<dbReference type="InterPro" id="IPR007387">
    <property type="entry name" value="TRAP_DctQ"/>
</dbReference>
<dbReference type="PANTHER" id="PTHR35011:SF10">
    <property type="entry name" value="TRAP TRANSPORTER SMALL PERMEASE PROTEIN"/>
    <property type="match status" value="1"/>
</dbReference>
<dbReference type="Proteomes" id="UP000305888">
    <property type="component" value="Plasmid pD4M1A"/>
</dbReference>
<feature type="domain" description="Tripartite ATP-independent periplasmic transporters DctQ component" evidence="10">
    <location>
        <begin position="15"/>
        <end position="141"/>
    </location>
</feature>
<name>A0A5B8G488_9RHOB</name>
<evidence type="ECO:0000313" key="11">
    <source>
        <dbReference type="EMBL" id="QDL94269.1"/>
    </source>
</evidence>
<dbReference type="EMBL" id="CP040819">
    <property type="protein sequence ID" value="QDL94269.1"/>
    <property type="molecule type" value="Genomic_DNA"/>
</dbReference>
<dbReference type="GO" id="GO:0015740">
    <property type="term" value="P:C4-dicarboxylate transport"/>
    <property type="evidence" value="ECO:0007669"/>
    <property type="project" value="TreeGrafter"/>
</dbReference>
<gene>
    <name evidence="11" type="ORF">FDP22_18470</name>
</gene>
<evidence type="ECO:0000256" key="4">
    <source>
        <dbReference type="ARBA" id="ARBA00022519"/>
    </source>
</evidence>
<dbReference type="KEGG" id="ppru:FDP22_18470"/>
<feature type="transmembrane region" description="Helical" evidence="9">
    <location>
        <begin position="119"/>
        <end position="139"/>
    </location>
</feature>
<keyword evidence="4 9" id="KW-0997">Cell inner membrane</keyword>
<evidence type="ECO:0000256" key="5">
    <source>
        <dbReference type="ARBA" id="ARBA00022692"/>
    </source>
</evidence>
<evidence type="ECO:0000256" key="9">
    <source>
        <dbReference type="RuleBase" id="RU369079"/>
    </source>
</evidence>
<comment type="subcellular location">
    <subcellularLocation>
        <location evidence="1 9">Cell inner membrane</location>
        <topology evidence="1 9">Multi-pass membrane protein</topology>
    </subcellularLocation>
</comment>
<evidence type="ECO:0000256" key="7">
    <source>
        <dbReference type="ARBA" id="ARBA00023136"/>
    </source>
</evidence>
<keyword evidence="7 9" id="KW-0472">Membrane</keyword>
<protein>
    <recommendedName>
        <fullName evidence="9">TRAP transporter small permease protein</fullName>
    </recommendedName>
</protein>
<dbReference type="GO" id="GO:0005886">
    <property type="term" value="C:plasma membrane"/>
    <property type="evidence" value="ECO:0007669"/>
    <property type="project" value="UniProtKB-SubCell"/>
</dbReference>
<dbReference type="InterPro" id="IPR055348">
    <property type="entry name" value="DctQ"/>
</dbReference>
<keyword evidence="3" id="KW-1003">Cell membrane</keyword>
<dbReference type="Pfam" id="PF04290">
    <property type="entry name" value="DctQ"/>
    <property type="match status" value="1"/>
</dbReference>
<evidence type="ECO:0000256" key="6">
    <source>
        <dbReference type="ARBA" id="ARBA00022989"/>
    </source>
</evidence>
<reference evidence="11 12" key="1">
    <citation type="submission" date="2019-06" db="EMBL/GenBank/DDBJ databases">
        <title>Genome sequence of Rhodobacteraceae bacterium D4M1.</title>
        <authorList>
            <person name="Cao J."/>
        </authorList>
    </citation>
    <scope>NUCLEOTIDE SEQUENCE [LARGE SCALE GENOMIC DNA]</scope>
    <source>
        <strain evidence="11 12">D4M1</strain>
        <plasmid evidence="12">pd4m1a</plasmid>
    </source>
</reference>
<dbReference type="GO" id="GO:0022857">
    <property type="term" value="F:transmembrane transporter activity"/>
    <property type="evidence" value="ECO:0007669"/>
    <property type="project" value="UniProtKB-UniRule"/>
</dbReference>
<sequence length="153" mass="15911">MRALAALSTVLILALTLVTCVDVVGRYWFNAPLPGAFELTELMLGALVFAALPLTTRDGGHVEVDLVGMLMGARGGAVLTAFGNVFAALVLAVFAWRLGVEALRLGEDGSVTNALRLPMAPVAWFAAFACLLSAAAAVARAGAAMSHKERLND</sequence>
<organism evidence="11 12">
    <name type="scientific">Paroceanicella profunda</name>
    <dbReference type="NCBI Taxonomy" id="2579971"/>
    <lineage>
        <taxon>Bacteria</taxon>
        <taxon>Pseudomonadati</taxon>
        <taxon>Pseudomonadota</taxon>
        <taxon>Alphaproteobacteria</taxon>
        <taxon>Rhodobacterales</taxon>
        <taxon>Paracoccaceae</taxon>
        <taxon>Paroceanicella</taxon>
    </lineage>
</organism>
<accession>A0A5B8G488</accession>
<dbReference type="AlphaFoldDB" id="A0A5B8G488"/>
<feature type="transmembrane region" description="Helical" evidence="9">
    <location>
        <begin position="36"/>
        <end position="55"/>
    </location>
</feature>
<dbReference type="PANTHER" id="PTHR35011">
    <property type="entry name" value="2,3-DIKETO-L-GULONATE TRAP TRANSPORTER SMALL PERMEASE PROTEIN YIAM"/>
    <property type="match status" value="1"/>
</dbReference>
<evidence type="ECO:0000313" key="12">
    <source>
        <dbReference type="Proteomes" id="UP000305888"/>
    </source>
</evidence>
<comment type="caution">
    <text evidence="9">Lacks conserved residue(s) required for the propagation of feature annotation.</text>
</comment>
<evidence type="ECO:0000256" key="8">
    <source>
        <dbReference type="ARBA" id="ARBA00038436"/>
    </source>
</evidence>
<dbReference type="OrthoDB" id="2877624at2"/>
<geneLocation type="plasmid" evidence="12">
    <name>pd4m1a</name>
</geneLocation>
<comment type="subunit">
    <text evidence="9">The complex comprises the extracytoplasmic solute receptor protein and the two transmembrane proteins.</text>
</comment>
<evidence type="ECO:0000256" key="3">
    <source>
        <dbReference type="ARBA" id="ARBA00022475"/>
    </source>
</evidence>
<keyword evidence="2 9" id="KW-0813">Transport</keyword>
<keyword evidence="12" id="KW-1185">Reference proteome</keyword>
<comment type="similarity">
    <text evidence="8 9">Belongs to the TRAP transporter small permease family.</text>
</comment>
<keyword evidence="11" id="KW-0614">Plasmid</keyword>
<proteinExistence type="inferred from homology"/>
<keyword evidence="5 9" id="KW-0812">Transmembrane</keyword>
<feature type="transmembrane region" description="Helical" evidence="9">
    <location>
        <begin position="76"/>
        <end position="99"/>
    </location>
</feature>
<evidence type="ECO:0000256" key="2">
    <source>
        <dbReference type="ARBA" id="ARBA00022448"/>
    </source>
</evidence>
<evidence type="ECO:0000259" key="10">
    <source>
        <dbReference type="Pfam" id="PF04290"/>
    </source>
</evidence>
<evidence type="ECO:0000256" key="1">
    <source>
        <dbReference type="ARBA" id="ARBA00004429"/>
    </source>
</evidence>
<comment type="function">
    <text evidence="9">Part of the tripartite ATP-independent periplasmic (TRAP) transport system.</text>
</comment>
<keyword evidence="6 9" id="KW-1133">Transmembrane helix</keyword>